<keyword evidence="1" id="KW-0812">Transmembrane</keyword>
<feature type="transmembrane region" description="Helical" evidence="1">
    <location>
        <begin position="260"/>
        <end position="279"/>
    </location>
</feature>
<feature type="transmembrane region" description="Helical" evidence="1">
    <location>
        <begin position="20"/>
        <end position="40"/>
    </location>
</feature>
<proteinExistence type="predicted"/>
<comment type="caution">
    <text evidence="2">The sequence shown here is derived from an EMBL/GenBank/DDBJ whole genome shotgun (WGS) entry which is preliminary data.</text>
</comment>
<keyword evidence="3" id="KW-1185">Reference proteome</keyword>
<protein>
    <recommendedName>
        <fullName evidence="4">Glycoside hydrolase family 2</fullName>
    </recommendedName>
</protein>
<evidence type="ECO:0008006" key="4">
    <source>
        <dbReference type="Google" id="ProtNLM"/>
    </source>
</evidence>
<dbReference type="InterPro" id="IPR008979">
    <property type="entry name" value="Galactose-bd-like_sf"/>
</dbReference>
<dbReference type="EMBL" id="BSDC01000003">
    <property type="protein sequence ID" value="GLH68096.1"/>
    <property type="molecule type" value="Genomic_DNA"/>
</dbReference>
<feature type="transmembrane region" description="Helical" evidence="1">
    <location>
        <begin position="412"/>
        <end position="431"/>
    </location>
</feature>
<evidence type="ECO:0000313" key="2">
    <source>
        <dbReference type="EMBL" id="GLH68096.1"/>
    </source>
</evidence>
<feature type="transmembrane region" description="Helical" evidence="1">
    <location>
        <begin position="324"/>
        <end position="344"/>
    </location>
</feature>
<keyword evidence="1" id="KW-0472">Membrane</keyword>
<sequence>MQPYSNASTAASTNATQRKLMLGVAIATLLAFAIVIADLASGGRPDPPELRAAATLLDGSWRFRTGDDPRWAEAATDDSGWETVDMTAAPGSHDGDVGLPDYVGGWMAHGHPGYHGYAWYRRAVTVPAGPASWDILGPTLVENGYELYWNGQLLGGSGRLGAAPRVVGTRPLQFALPAGVAGTRGVLAVRAYMPPVSGVSADGGGMHSVPILAPRPASDALHRVQWQRTIAGYIVDVIEPLTMFALIGLALWCRPRSSHGRFLIFACIALALMAARRLNNAILAWTDLMDLATYAWLASVMWVPTVAAWALAWNRWCLPPWRTFDVSAALAAVAAIVGAVIHSASVTRGSRLASIALFIVIGARIVRSGSMRILALVTLASIMAALFGGELLDAIGVPGIWFPFGIGVSRTQYVYAFAIPLLAFLSVRTLLPKGADR</sequence>
<organism evidence="2 3">
    <name type="scientific">Geothrix edaphica</name>
    <dbReference type="NCBI Taxonomy" id="2927976"/>
    <lineage>
        <taxon>Bacteria</taxon>
        <taxon>Pseudomonadati</taxon>
        <taxon>Acidobacteriota</taxon>
        <taxon>Holophagae</taxon>
        <taxon>Holophagales</taxon>
        <taxon>Holophagaceae</taxon>
        <taxon>Geothrix</taxon>
    </lineage>
</organism>
<dbReference type="RefSeq" id="WP_285609772.1">
    <property type="nucleotide sequence ID" value="NZ_BSDC01000003.1"/>
</dbReference>
<dbReference type="Proteomes" id="UP001165044">
    <property type="component" value="Unassembled WGS sequence"/>
</dbReference>
<name>A0ABQ5Q1B0_9BACT</name>
<feature type="transmembrane region" description="Helical" evidence="1">
    <location>
        <begin position="373"/>
        <end position="392"/>
    </location>
</feature>
<evidence type="ECO:0000256" key="1">
    <source>
        <dbReference type="SAM" id="Phobius"/>
    </source>
</evidence>
<gene>
    <name evidence="2" type="ORF">GETHED_24600</name>
</gene>
<dbReference type="SUPFAM" id="SSF49785">
    <property type="entry name" value="Galactose-binding domain-like"/>
    <property type="match status" value="1"/>
</dbReference>
<reference evidence="2" key="1">
    <citation type="journal article" date="2023" name="Antonie Van Leeuwenhoek">
        <title>Mesoterricola silvestris gen. nov., sp. nov., Mesoterricola sediminis sp. nov., Geothrix oryzae sp. nov., Geothrix edaphica sp. nov., Geothrix rubra sp. nov., and Geothrix limicola sp. nov., six novel members of Acidobacteriota isolated from soils.</title>
        <authorList>
            <person name="Itoh H."/>
            <person name="Sugisawa Y."/>
            <person name="Mise K."/>
            <person name="Xu Z."/>
            <person name="Kuniyasu M."/>
            <person name="Ushijima N."/>
            <person name="Kawano K."/>
            <person name="Kobayashi E."/>
            <person name="Shiratori Y."/>
            <person name="Masuda Y."/>
            <person name="Senoo K."/>
        </authorList>
    </citation>
    <scope>NUCLEOTIDE SEQUENCE</scope>
    <source>
        <strain evidence="2">Red802</strain>
    </source>
</reference>
<feature type="transmembrane region" description="Helical" evidence="1">
    <location>
        <begin position="291"/>
        <end position="312"/>
    </location>
</feature>
<accession>A0ABQ5Q1B0</accession>
<feature type="transmembrane region" description="Helical" evidence="1">
    <location>
        <begin position="350"/>
        <end position="366"/>
    </location>
</feature>
<evidence type="ECO:0000313" key="3">
    <source>
        <dbReference type="Proteomes" id="UP001165044"/>
    </source>
</evidence>
<dbReference type="Gene3D" id="2.60.120.260">
    <property type="entry name" value="Galactose-binding domain-like"/>
    <property type="match status" value="1"/>
</dbReference>
<feature type="transmembrane region" description="Helical" evidence="1">
    <location>
        <begin position="230"/>
        <end position="253"/>
    </location>
</feature>
<keyword evidence="1" id="KW-1133">Transmembrane helix</keyword>